<dbReference type="PROSITE" id="PS00108">
    <property type="entry name" value="PROTEIN_KINASE_ST"/>
    <property type="match status" value="1"/>
</dbReference>
<dbReference type="GO" id="GO:0005524">
    <property type="term" value="F:ATP binding"/>
    <property type="evidence" value="ECO:0007669"/>
    <property type="project" value="UniProtKB-KW"/>
</dbReference>
<dbReference type="GO" id="GO:0017148">
    <property type="term" value="P:negative regulation of translation"/>
    <property type="evidence" value="ECO:0000318"/>
    <property type="project" value="GO_Central"/>
</dbReference>
<sequence length="426" mass="49823">MFVLRSYRITEYCGPALKEVIWKESYTVQDVKRWTRELLSAVRHLHEKGIIHRNLKPEAMCIHPKSKELTLIGFGAARGMDRSSQMTVAILPEPYTAIEIAMKWKEYDEKVLHFYRLSADEALAHPFLKVDKRKYRALEDKYETVMNPKERIVAKLSYAPVDEQQIKRAQMSQEQLPDFKSNDESKALRETQAMTDLNECDRIVRMHETWTEKPPEGWQYNVDLATLKTVEQNKFVSKMRETMTHRETFLYIRMELCKYSLRDWIDENTTVESRNLPRMKMWFHQVVTAVAFLQQKNFIHRDLKPCNILFFEDDNVKLCDLGIVTLRSKGGGPTAIYRTSIGTLLYMSPEQRSAAPKYGSKTDVFSLGLILAELSVVMTNDERNKRFDNYRNGIQFDHIADKETIEAKRSTTECVHNISYISHLTL</sequence>
<dbReference type="EnsemblMetazoa" id="PPA16145.1">
    <property type="protein sequence ID" value="PPA16145.1"/>
    <property type="gene ID" value="WBGene00105699"/>
</dbReference>
<dbReference type="SMART" id="SM00220">
    <property type="entry name" value="S_TKc"/>
    <property type="match status" value="1"/>
</dbReference>
<dbReference type="Gene3D" id="3.30.200.20">
    <property type="entry name" value="Phosphorylase Kinase, domain 1"/>
    <property type="match status" value="1"/>
</dbReference>
<dbReference type="PANTHER" id="PTHR11042:SF91">
    <property type="entry name" value="EUKARYOTIC TRANSLATION INITIATION FACTOR 2-ALPHA KINASE"/>
    <property type="match status" value="1"/>
</dbReference>
<keyword evidence="3" id="KW-0418">Kinase</keyword>
<dbReference type="FunFam" id="1.10.510.10:FF:001020">
    <property type="entry name" value="Transmembrane ion channel"/>
    <property type="match status" value="1"/>
</dbReference>
<dbReference type="GO" id="GO:0005634">
    <property type="term" value="C:nucleus"/>
    <property type="evidence" value="ECO:0000318"/>
    <property type="project" value="GO_Central"/>
</dbReference>
<feature type="domain" description="Protein kinase" evidence="6">
    <location>
        <begin position="66"/>
        <end position="426"/>
    </location>
</feature>
<keyword evidence="2" id="KW-0547">Nucleotide-binding</keyword>
<keyword evidence="8" id="KW-1185">Reference proteome</keyword>
<dbReference type="GO" id="GO:0006446">
    <property type="term" value="P:regulation of translational initiation"/>
    <property type="evidence" value="ECO:0000318"/>
    <property type="project" value="GO_Central"/>
</dbReference>
<comment type="similarity">
    <text evidence="5">Belongs to the protein kinase superfamily. Ser/Thr protein kinase family. GCN2 subfamily.</text>
</comment>
<dbReference type="SUPFAM" id="SSF56112">
    <property type="entry name" value="Protein kinase-like (PK-like)"/>
    <property type="match status" value="2"/>
</dbReference>
<proteinExistence type="inferred from homology"/>
<keyword evidence="4" id="KW-0067">ATP-binding</keyword>
<dbReference type="PANTHER" id="PTHR11042">
    <property type="entry name" value="EUKARYOTIC TRANSLATION INITIATION FACTOR 2-ALPHA KINASE EIF2-ALPHA KINASE -RELATED"/>
    <property type="match status" value="1"/>
</dbReference>
<reference evidence="7" key="2">
    <citation type="submission" date="2022-06" db="UniProtKB">
        <authorList>
            <consortium name="EnsemblMetazoa"/>
        </authorList>
    </citation>
    <scope>IDENTIFICATION</scope>
    <source>
        <strain evidence="7">PS312</strain>
    </source>
</reference>
<dbReference type="Gene3D" id="1.10.510.10">
    <property type="entry name" value="Transferase(Phosphotransferase) domain 1"/>
    <property type="match status" value="2"/>
</dbReference>
<evidence type="ECO:0000256" key="5">
    <source>
        <dbReference type="ARBA" id="ARBA00037982"/>
    </source>
</evidence>
<accession>A0A8R1YGD1</accession>
<evidence type="ECO:0000313" key="8">
    <source>
        <dbReference type="Proteomes" id="UP000005239"/>
    </source>
</evidence>
<name>A0A2A6CTE0_PRIPA</name>
<dbReference type="InterPro" id="IPR000719">
    <property type="entry name" value="Prot_kinase_dom"/>
</dbReference>
<dbReference type="PROSITE" id="PS50011">
    <property type="entry name" value="PROTEIN_KINASE_DOM"/>
    <property type="match status" value="1"/>
</dbReference>
<evidence type="ECO:0000313" key="7">
    <source>
        <dbReference type="EnsemblMetazoa" id="PPA16145.1"/>
    </source>
</evidence>
<dbReference type="Pfam" id="PF00069">
    <property type="entry name" value="Pkinase"/>
    <property type="match status" value="2"/>
</dbReference>
<dbReference type="GO" id="GO:0005737">
    <property type="term" value="C:cytoplasm"/>
    <property type="evidence" value="ECO:0000318"/>
    <property type="project" value="GO_Central"/>
</dbReference>
<evidence type="ECO:0000256" key="3">
    <source>
        <dbReference type="ARBA" id="ARBA00022777"/>
    </source>
</evidence>
<dbReference type="InterPro" id="IPR011009">
    <property type="entry name" value="Kinase-like_dom_sf"/>
</dbReference>
<evidence type="ECO:0000256" key="4">
    <source>
        <dbReference type="ARBA" id="ARBA00022840"/>
    </source>
</evidence>
<protein>
    <submittedName>
        <fullName evidence="7">Protein kinase domain-containing protein</fullName>
    </submittedName>
</protein>
<keyword evidence="1" id="KW-0808">Transferase</keyword>
<evidence type="ECO:0000256" key="1">
    <source>
        <dbReference type="ARBA" id="ARBA00022679"/>
    </source>
</evidence>
<gene>
    <name evidence="7" type="primary">WBGene00105699</name>
</gene>
<dbReference type="InterPro" id="IPR008271">
    <property type="entry name" value="Ser/Thr_kinase_AS"/>
</dbReference>
<dbReference type="Proteomes" id="UP000005239">
    <property type="component" value="Unassembled WGS sequence"/>
</dbReference>
<evidence type="ECO:0000259" key="6">
    <source>
        <dbReference type="PROSITE" id="PS50011"/>
    </source>
</evidence>
<evidence type="ECO:0000256" key="2">
    <source>
        <dbReference type="ARBA" id="ARBA00022741"/>
    </source>
</evidence>
<dbReference type="AlphaFoldDB" id="A0A2A6CTE0"/>
<organism evidence="7 8">
    <name type="scientific">Pristionchus pacificus</name>
    <name type="common">Parasitic nematode worm</name>
    <dbReference type="NCBI Taxonomy" id="54126"/>
    <lineage>
        <taxon>Eukaryota</taxon>
        <taxon>Metazoa</taxon>
        <taxon>Ecdysozoa</taxon>
        <taxon>Nematoda</taxon>
        <taxon>Chromadorea</taxon>
        <taxon>Rhabditida</taxon>
        <taxon>Rhabditina</taxon>
        <taxon>Diplogasteromorpha</taxon>
        <taxon>Diplogasteroidea</taxon>
        <taxon>Neodiplogasteridae</taxon>
        <taxon>Pristionchus</taxon>
    </lineage>
</organism>
<reference evidence="8" key="1">
    <citation type="journal article" date="2008" name="Nat. Genet.">
        <title>The Pristionchus pacificus genome provides a unique perspective on nematode lifestyle and parasitism.</title>
        <authorList>
            <person name="Dieterich C."/>
            <person name="Clifton S.W."/>
            <person name="Schuster L.N."/>
            <person name="Chinwalla A."/>
            <person name="Delehaunty K."/>
            <person name="Dinkelacker I."/>
            <person name="Fulton L."/>
            <person name="Fulton R."/>
            <person name="Godfrey J."/>
            <person name="Minx P."/>
            <person name="Mitreva M."/>
            <person name="Roeseler W."/>
            <person name="Tian H."/>
            <person name="Witte H."/>
            <person name="Yang S.P."/>
            <person name="Wilson R.K."/>
            <person name="Sommer R.J."/>
        </authorList>
    </citation>
    <scope>NUCLEOTIDE SEQUENCE [LARGE SCALE GENOMIC DNA]</scope>
    <source>
        <strain evidence="8">PS312</strain>
    </source>
</reference>
<dbReference type="GO" id="GO:0004694">
    <property type="term" value="F:eukaryotic translation initiation factor 2alpha kinase activity"/>
    <property type="evidence" value="ECO:0000318"/>
    <property type="project" value="GO_Central"/>
</dbReference>
<dbReference type="InterPro" id="IPR050339">
    <property type="entry name" value="CC_SR_Kinase"/>
</dbReference>
<accession>A0A2A6CTE0</accession>